<evidence type="ECO:0000313" key="2">
    <source>
        <dbReference type="EMBL" id="AWI52783.1"/>
    </source>
</evidence>
<proteinExistence type="predicted"/>
<sequence length="229" mass="25286">MSTHDRSAPDSALQFSVHGLAQQDLAQAQRTRSGRLKMLLVWLVCAAPVIASYFTYYVLRPQGRVNHGDLITPSRPMPADGRLALHDVQGRAVSVAALKGQWLLVSVAGGACAAECERHLYWQRQLREVLGKDKDRLDRVWLVNDGEPPRPAVLPGLSAPGSWVLQADREALSGWLVPAAGQALSAHLYLVDPRGDWMMRWPADADPADIKKDLLRLMKANNSWDEAGR</sequence>
<dbReference type="Gene3D" id="3.40.30.10">
    <property type="entry name" value="Glutaredoxin"/>
    <property type="match status" value="1"/>
</dbReference>
<dbReference type="KEGG" id="aon:DEH84_04625"/>
<gene>
    <name evidence="2" type="ORF">DEH84_04625</name>
</gene>
<feature type="transmembrane region" description="Helical" evidence="1">
    <location>
        <begin position="39"/>
        <end position="59"/>
    </location>
</feature>
<organism evidence="2 3">
    <name type="scientific">Aquabacterium olei</name>
    <dbReference type="NCBI Taxonomy" id="1296669"/>
    <lineage>
        <taxon>Bacteria</taxon>
        <taxon>Pseudomonadati</taxon>
        <taxon>Pseudomonadota</taxon>
        <taxon>Betaproteobacteria</taxon>
        <taxon>Burkholderiales</taxon>
        <taxon>Aquabacterium</taxon>
    </lineage>
</organism>
<dbReference type="SUPFAM" id="SSF52833">
    <property type="entry name" value="Thioredoxin-like"/>
    <property type="match status" value="1"/>
</dbReference>
<dbReference type="EMBL" id="CP029210">
    <property type="protein sequence ID" value="AWI52783.1"/>
    <property type="molecule type" value="Genomic_DNA"/>
</dbReference>
<evidence type="ECO:0008006" key="4">
    <source>
        <dbReference type="Google" id="ProtNLM"/>
    </source>
</evidence>
<dbReference type="RefSeq" id="WP_109035192.1">
    <property type="nucleotide sequence ID" value="NZ_CP029210.1"/>
</dbReference>
<evidence type="ECO:0000313" key="3">
    <source>
        <dbReference type="Proteomes" id="UP000244892"/>
    </source>
</evidence>
<dbReference type="Proteomes" id="UP000244892">
    <property type="component" value="Chromosome"/>
</dbReference>
<keyword evidence="3" id="KW-1185">Reference proteome</keyword>
<dbReference type="OrthoDB" id="9180342at2"/>
<accession>A0A2U8FP45</accession>
<protein>
    <recommendedName>
        <fullName evidence="4">Cytochrome C oxidase subunit I</fullName>
    </recommendedName>
</protein>
<name>A0A2U8FP45_9BURK</name>
<evidence type="ECO:0000256" key="1">
    <source>
        <dbReference type="SAM" id="Phobius"/>
    </source>
</evidence>
<keyword evidence="1" id="KW-0472">Membrane</keyword>
<reference evidence="2 3" key="1">
    <citation type="submission" date="2018-05" db="EMBL/GenBank/DDBJ databases">
        <title>complete genome sequence of Aquabacterium olei NBRC 110486.</title>
        <authorList>
            <person name="Tang B."/>
            <person name="Chang J."/>
            <person name="Zhang L."/>
            <person name="Yang H."/>
        </authorList>
    </citation>
    <scope>NUCLEOTIDE SEQUENCE [LARGE SCALE GENOMIC DNA]</scope>
    <source>
        <strain evidence="2 3">NBRC 110486</strain>
    </source>
</reference>
<dbReference type="AlphaFoldDB" id="A0A2U8FP45"/>
<dbReference type="InterPro" id="IPR036249">
    <property type="entry name" value="Thioredoxin-like_sf"/>
</dbReference>
<keyword evidence="1" id="KW-0812">Transmembrane</keyword>
<keyword evidence="1" id="KW-1133">Transmembrane helix</keyword>